<evidence type="ECO:0000256" key="8">
    <source>
        <dbReference type="SAM" id="MobiDB-lite"/>
    </source>
</evidence>
<dbReference type="GO" id="GO:0032259">
    <property type="term" value="P:methylation"/>
    <property type="evidence" value="ECO:0007669"/>
    <property type="project" value="UniProtKB-KW"/>
</dbReference>
<accession>A0A0L0D270</accession>
<evidence type="ECO:0000256" key="4">
    <source>
        <dbReference type="ARBA" id="ARBA00022679"/>
    </source>
</evidence>
<dbReference type="GO" id="GO:0005739">
    <property type="term" value="C:mitochondrion"/>
    <property type="evidence" value="ECO:0007669"/>
    <property type="project" value="UniProtKB-SubCell"/>
</dbReference>
<sequence>MRTCLTHPTLGYYAKQDVFGAAGDFVTAPEVSQLFADSLAVYGIHALADHLAPAATTAAPAATPVLHYVELGPGRGTLASDLLRAAAKIAKLPQDSIHVHLVEASPFLSGSRPKRSVPATLRLRLRKVSRTEAAARRERAKRGSRETPSGPRATSGSERSAIASVAWYDSVRELEGAFADGAPIYVVANEFFDALPVHQLLRVDGAWRERLVGLDPSGDALTLTLSDAPTLACSMVVDDGSVPVVDGDGIEISPDSWAAAKELARVLAAAPAPAFAGAIIDYGWASPVPASLRAIKDHAVLTSFLDHPGDADLTADVDFGTLAKVLTASSDALAVAPLLDQGVALQKLGIAARTETLLAAGASADDIIPGVERLVAPDAMGSIYKALFFGSRNALPSL</sequence>
<feature type="compositionally biased region" description="Basic and acidic residues" evidence="8">
    <location>
        <begin position="130"/>
        <end position="145"/>
    </location>
</feature>
<reference evidence="9 10" key="1">
    <citation type="submission" date="2010-05" db="EMBL/GenBank/DDBJ databases">
        <title>The Genome Sequence of Thecamonas trahens ATCC 50062.</title>
        <authorList>
            <consortium name="The Broad Institute Genome Sequencing Platform"/>
            <person name="Russ C."/>
            <person name="Cuomo C."/>
            <person name="Shea T."/>
            <person name="Young S.K."/>
            <person name="Zeng Q."/>
            <person name="Koehrsen M."/>
            <person name="Haas B."/>
            <person name="Borodovsky M."/>
            <person name="Guigo R."/>
            <person name="Alvarado L."/>
            <person name="Berlin A."/>
            <person name="Bochicchio J."/>
            <person name="Borenstein D."/>
            <person name="Chapman S."/>
            <person name="Chen Z."/>
            <person name="Freedman E."/>
            <person name="Gellesch M."/>
            <person name="Goldberg J."/>
            <person name="Griggs A."/>
            <person name="Gujja S."/>
            <person name="Heilman E."/>
            <person name="Heiman D."/>
            <person name="Hepburn T."/>
            <person name="Howarth C."/>
            <person name="Jen D."/>
            <person name="Larson L."/>
            <person name="Mehta T."/>
            <person name="Park D."/>
            <person name="Pearson M."/>
            <person name="Roberts A."/>
            <person name="Saif S."/>
            <person name="Shenoy N."/>
            <person name="Sisk P."/>
            <person name="Stolte C."/>
            <person name="Sykes S."/>
            <person name="Thomson T."/>
            <person name="Walk T."/>
            <person name="White J."/>
            <person name="Yandava C."/>
            <person name="Burger G."/>
            <person name="Gray M.W."/>
            <person name="Holland P.W.H."/>
            <person name="King N."/>
            <person name="Lang F.B.F."/>
            <person name="Roger A.J."/>
            <person name="Ruiz-Trillo I."/>
            <person name="Lander E."/>
            <person name="Nusbaum C."/>
        </authorList>
    </citation>
    <scope>NUCLEOTIDE SEQUENCE [LARGE SCALE GENOMIC DNA]</scope>
    <source>
        <strain evidence="9 10">ATCC 50062</strain>
    </source>
</reference>
<evidence type="ECO:0000313" key="10">
    <source>
        <dbReference type="Proteomes" id="UP000054408"/>
    </source>
</evidence>
<keyword evidence="10" id="KW-1185">Reference proteome</keyword>
<dbReference type="Proteomes" id="UP000054408">
    <property type="component" value="Unassembled WGS sequence"/>
</dbReference>
<dbReference type="InterPro" id="IPR003788">
    <property type="entry name" value="NDUFAF7"/>
</dbReference>
<dbReference type="OrthoDB" id="438553at2759"/>
<proteinExistence type="inferred from homology"/>
<evidence type="ECO:0000256" key="5">
    <source>
        <dbReference type="ARBA" id="ARBA00023128"/>
    </source>
</evidence>
<keyword evidence="4 7" id="KW-0808">Transferase</keyword>
<comment type="catalytic activity">
    <reaction evidence="6 7">
        <text>L-arginyl-[protein] + 2 S-adenosyl-L-methionine = N(omega),N(omega)'-dimethyl-L-arginyl-[protein] + 2 S-adenosyl-L-homocysteine + 2 H(+)</text>
        <dbReference type="Rhea" id="RHEA:48108"/>
        <dbReference type="Rhea" id="RHEA-COMP:10532"/>
        <dbReference type="Rhea" id="RHEA-COMP:11992"/>
        <dbReference type="ChEBI" id="CHEBI:15378"/>
        <dbReference type="ChEBI" id="CHEBI:29965"/>
        <dbReference type="ChEBI" id="CHEBI:57856"/>
        <dbReference type="ChEBI" id="CHEBI:59789"/>
        <dbReference type="ChEBI" id="CHEBI:88221"/>
        <dbReference type="EC" id="2.1.1.320"/>
    </reaction>
</comment>
<protein>
    <recommendedName>
        <fullName evidence="7">Protein arginine methyltransferase NDUFAF7</fullName>
        <ecNumber evidence="7">2.1.1.320</ecNumber>
    </recommendedName>
</protein>
<dbReference type="GO" id="GO:0032981">
    <property type="term" value="P:mitochondrial respiratory chain complex I assembly"/>
    <property type="evidence" value="ECO:0007669"/>
    <property type="project" value="TreeGrafter"/>
</dbReference>
<dbReference type="STRING" id="461836.A0A0L0D270"/>
<dbReference type="eggNOG" id="KOG2901">
    <property type="taxonomic scope" value="Eukaryota"/>
</dbReference>
<dbReference type="AlphaFoldDB" id="A0A0L0D270"/>
<evidence type="ECO:0000256" key="7">
    <source>
        <dbReference type="RuleBase" id="RU364114"/>
    </source>
</evidence>
<dbReference type="PANTHER" id="PTHR12049">
    <property type="entry name" value="PROTEIN ARGININE METHYLTRANSFERASE NDUFAF7, MITOCHONDRIAL"/>
    <property type="match status" value="1"/>
</dbReference>
<dbReference type="InterPro" id="IPR029063">
    <property type="entry name" value="SAM-dependent_MTases_sf"/>
</dbReference>
<dbReference type="Pfam" id="PF02636">
    <property type="entry name" value="Methyltransf_28"/>
    <property type="match status" value="1"/>
</dbReference>
<dbReference type="EMBL" id="GL349442">
    <property type="protein sequence ID" value="KNC46220.1"/>
    <property type="molecule type" value="Genomic_DNA"/>
</dbReference>
<evidence type="ECO:0000256" key="3">
    <source>
        <dbReference type="ARBA" id="ARBA00022603"/>
    </source>
</evidence>
<dbReference type="Gene3D" id="3.40.50.12710">
    <property type="match status" value="1"/>
</dbReference>
<comment type="similarity">
    <text evidence="2 7">Belongs to the NDUFAF7 family.</text>
</comment>
<dbReference type="EC" id="2.1.1.320" evidence="7"/>
<dbReference type="GO" id="GO:0035243">
    <property type="term" value="F:protein-arginine omega-N symmetric methyltransferase activity"/>
    <property type="evidence" value="ECO:0007669"/>
    <property type="project" value="UniProtKB-EC"/>
</dbReference>
<keyword evidence="3 7" id="KW-0489">Methyltransferase</keyword>
<dbReference type="InterPro" id="IPR038375">
    <property type="entry name" value="NDUFAF7_sf"/>
</dbReference>
<dbReference type="RefSeq" id="XP_013760517.1">
    <property type="nucleotide sequence ID" value="XM_013905063.1"/>
</dbReference>
<evidence type="ECO:0000313" key="9">
    <source>
        <dbReference type="EMBL" id="KNC46220.1"/>
    </source>
</evidence>
<organism evidence="9 10">
    <name type="scientific">Thecamonas trahens ATCC 50062</name>
    <dbReference type="NCBI Taxonomy" id="461836"/>
    <lineage>
        <taxon>Eukaryota</taxon>
        <taxon>Apusozoa</taxon>
        <taxon>Apusomonadida</taxon>
        <taxon>Apusomonadidae</taxon>
        <taxon>Thecamonas</taxon>
    </lineage>
</organism>
<comment type="function">
    <text evidence="7">Arginine methyltransferase involved in the assembly or stability of mitochondrial NADH:ubiquinone oxidoreductase complex (complex I).</text>
</comment>
<dbReference type="PANTHER" id="PTHR12049:SF7">
    <property type="entry name" value="PROTEIN ARGININE METHYLTRANSFERASE NDUFAF7, MITOCHONDRIAL"/>
    <property type="match status" value="1"/>
</dbReference>
<dbReference type="SUPFAM" id="SSF53335">
    <property type="entry name" value="S-adenosyl-L-methionine-dependent methyltransferases"/>
    <property type="match status" value="1"/>
</dbReference>
<comment type="subcellular location">
    <subcellularLocation>
        <location evidence="1 7">Mitochondrion</location>
    </subcellularLocation>
</comment>
<dbReference type="OMA" id="YYHPQRN"/>
<evidence type="ECO:0000256" key="6">
    <source>
        <dbReference type="ARBA" id="ARBA00048612"/>
    </source>
</evidence>
<feature type="region of interest" description="Disordered" evidence="8">
    <location>
        <begin position="130"/>
        <end position="157"/>
    </location>
</feature>
<dbReference type="GeneID" id="25562330"/>
<evidence type="ECO:0000256" key="2">
    <source>
        <dbReference type="ARBA" id="ARBA00005891"/>
    </source>
</evidence>
<evidence type="ECO:0000256" key="1">
    <source>
        <dbReference type="ARBA" id="ARBA00004173"/>
    </source>
</evidence>
<keyword evidence="5 7" id="KW-0496">Mitochondrion</keyword>
<name>A0A0L0D270_THETB</name>
<gene>
    <name evidence="9" type="ORF">AMSG_02671</name>
</gene>